<comment type="caution">
    <text evidence="2">The sequence shown here is derived from an EMBL/GenBank/DDBJ whole genome shotgun (WGS) entry which is preliminary data.</text>
</comment>
<accession>A0AAD5J9X8</accession>
<proteinExistence type="predicted"/>
<dbReference type="EMBL" id="JAJSOW010000004">
    <property type="protein sequence ID" value="KAI9192118.1"/>
    <property type="molecule type" value="Genomic_DNA"/>
</dbReference>
<evidence type="ECO:0000313" key="2">
    <source>
        <dbReference type="EMBL" id="KAI9192118.1"/>
    </source>
</evidence>
<feature type="region of interest" description="Disordered" evidence="1">
    <location>
        <begin position="18"/>
        <end position="46"/>
    </location>
</feature>
<keyword evidence="3" id="KW-1185">Reference proteome</keyword>
<evidence type="ECO:0000256" key="1">
    <source>
        <dbReference type="SAM" id="MobiDB-lite"/>
    </source>
</evidence>
<gene>
    <name evidence="2" type="ORF">LWI28_018518</name>
</gene>
<name>A0AAD5J9X8_ACENE</name>
<dbReference type="AlphaFoldDB" id="A0AAD5J9X8"/>
<dbReference type="Proteomes" id="UP001064489">
    <property type="component" value="Chromosome 6"/>
</dbReference>
<organism evidence="2 3">
    <name type="scientific">Acer negundo</name>
    <name type="common">Box elder</name>
    <dbReference type="NCBI Taxonomy" id="4023"/>
    <lineage>
        <taxon>Eukaryota</taxon>
        <taxon>Viridiplantae</taxon>
        <taxon>Streptophyta</taxon>
        <taxon>Embryophyta</taxon>
        <taxon>Tracheophyta</taxon>
        <taxon>Spermatophyta</taxon>
        <taxon>Magnoliopsida</taxon>
        <taxon>eudicotyledons</taxon>
        <taxon>Gunneridae</taxon>
        <taxon>Pentapetalae</taxon>
        <taxon>rosids</taxon>
        <taxon>malvids</taxon>
        <taxon>Sapindales</taxon>
        <taxon>Sapindaceae</taxon>
        <taxon>Hippocastanoideae</taxon>
        <taxon>Acereae</taxon>
        <taxon>Acer</taxon>
    </lineage>
</organism>
<protein>
    <submittedName>
        <fullName evidence="2">Uncharacterized protein</fullName>
    </submittedName>
</protein>
<reference evidence="2" key="2">
    <citation type="submission" date="2023-02" db="EMBL/GenBank/DDBJ databases">
        <authorList>
            <person name="Swenson N.G."/>
            <person name="Wegrzyn J.L."/>
            <person name="Mcevoy S.L."/>
        </authorList>
    </citation>
    <scope>NUCLEOTIDE SEQUENCE</scope>
    <source>
        <strain evidence="2">91603</strain>
        <tissue evidence="2">Leaf</tissue>
    </source>
</reference>
<sequence>MSDHVVLFVDRLMSSPESVQEEDNLSSIVEKEAGPSSSVENADDLGEDKSLIQRSYPLDTSMLHLLESDFLQWACCIKGRNVQILMQVP</sequence>
<evidence type="ECO:0000313" key="3">
    <source>
        <dbReference type="Proteomes" id="UP001064489"/>
    </source>
</evidence>
<reference evidence="2" key="1">
    <citation type="journal article" date="2022" name="Plant J.">
        <title>Strategies of tolerance reflected in two North American maple genomes.</title>
        <authorList>
            <person name="McEvoy S.L."/>
            <person name="Sezen U.U."/>
            <person name="Trouern-Trend A."/>
            <person name="McMahon S.M."/>
            <person name="Schaberg P.G."/>
            <person name="Yang J."/>
            <person name="Wegrzyn J.L."/>
            <person name="Swenson N.G."/>
        </authorList>
    </citation>
    <scope>NUCLEOTIDE SEQUENCE</scope>
    <source>
        <strain evidence="2">91603</strain>
    </source>
</reference>